<evidence type="ECO:0000313" key="2">
    <source>
        <dbReference type="Proteomes" id="UP000479710"/>
    </source>
</evidence>
<comment type="caution">
    <text evidence="1">The sequence shown here is derived from an EMBL/GenBank/DDBJ whole genome shotgun (WGS) entry which is preliminary data.</text>
</comment>
<organism evidence="1 2">
    <name type="scientific">Oryza meyeriana var. granulata</name>
    <dbReference type="NCBI Taxonomy" id="110450"/>
    <lineage>
        <taxon>Eukaryota</taxon>
        <taxon>Viridiplantae</taxon>
        <taxon>Streptophyta</taxon>
        <taxon>Embryophyta</taxon>
        <taxon>Tracheophyta</taxon>
        <taxon>Spermatophyta</taxon>
        <taxon>Magnoliopsida</taxon>
        <taxon>Liliopsida</taxon>
        <taxon>Poales</taxon>
        <taxon>Poaceae</taxon>
        <taxon>BOP clade</taxon>
        <taxon>Oryzoideae</taxon>
        <taxon>Oryzeae</taxon>
        <taxon>Oryzinae</taxon>
        <taxon>Oryza</taxon>
        <taxon>Oryza meyeriana</taxon>
    </lineage>
</organism>
<dbReference type="AlphaFoldDB" id="A0A6G1BW37"/>
<dbReference type="EMBL" id="SPHZ02000011">
    <property type="protein sequence ID" value="KAF0891907.1"/>
    <property type="molecule type" value="Genomic_DNA"/>
</dbReference>
<dbReference type="Proteomes" id="UP000479710">
    <property type="component" value="Unassembled WGS sequence"/>
</dbReference>
<keyword evidence="2" id="KW-1185">Reference proteome</keyword>
<name>A0A6G1BW37_9ORYZ</name>
<proteinExistence type="predicted"/>
<evidence type="ECO:0000313" key="1">
    <source>
        <dbReference type="EMBL" id="KAF0891907.1"/>
    </source>
</evidence>
<accession>A0A6G1BW37</accession>
<reference evidence="1 2" key="1">
    <citation type="submission" date="2019-11" db="EMBL/GenBank/DDBJ databases">
        <title>Whole genome sequence of Oryza granulata.</title>
        <authorList>
            <person name="Li W."/>
        </authorList>
    </citation>
    <scope>NUCLEOTIDE SEQUENCE [LARGE SCALE GENOMIC DNA]</scope>
    <source>
        <strain evidence="2">cv. Menghai</strain>
        <tissue evidence="1">Leaf</tissue>
    </source>
</reference>
<gene>
    <name evidence="1" type="ORF">E2562_011299</name>
</gene>
<sequence>MIVHACKQEEQITMKQRKREKAKVTGLKSITSVEAVIKMLLAAGELETTRGERAQAAEAGRQARGRQVMREAT</sequence>
<protein>
    <submittedName>
        <fullName evidence="1">Uncharacterized protein</fullName>
    </submittedName>
</protein>